<gene>
    <name evidence="2" type="ORF">B0T24DRAFT_208744</name>
</gene>
<evidence type="ECO:0000313" key="3">
    <source>
        <dbReference type="Proteomes" id="UP001287356"/>
    </source>
</evidence>
<keyword evidence="1" id="KW-0732">Signal</keyword>
<keyword evidence="3" id="KW-1185">Reference proteome</keyword>
<proteinExistence type="predicted"/>
<protein>
    <recommendedName>
        <fullName evidence="4">Secreted protein</fullName>
    </recommendedName>
</protein>
<dbReference type="AlphaFoldDB" id="A0AAE0KHH4"/>
<sequence length="72" mass="8327">MSNLFLILAWFLMQILDESLIHHLSFVRSSPVKSCLVNWTLPSTVQCVIKNSYVQMQKMPICLARFQSVIMP</sequence>
<dbReference type="EMBL" id="JAULSN010000003">
    <property type="protein sequence ID" value="KAK3375905.1"/>
    <property type="molecule type" value="Genomic_DNA"/>
</dbReference>
<dbReference type="Proteomes" id="UP001287356">
    <property type="component" value="Unassembled WGS sequence"/>
</dbReference>
<evidence type="ECO:0008006" key="4">
    <source>
        <dbReference type="Google" id="ProtNLM"/>
    </source>
</evidence>
<organism evidence="2 3">
    <name type="scientific">Lasiosphaeria ovina</name>
    <dbReference type="NCBI Taxonomy" id="92902"/>
    <lineage>
        <taxon>Eukaryota</taxon>
        <taxon>Fungi</taxon>
        <taxon>Dikarya</taxon>
        <taxon>Ascomycota</taxon>
        <taxon>Pezizomycotina</taxon>
        <taxon>Sordariomycetes</taxon>
        <taxon>Sordariomycetidae</taxon>
        <taxon>Sordariales</taxon>
        <taxon>Lasiosphaeriaceae</taxon>
        <taxon>Lasiosphaeria</taxon>
    </lineage>
</organism>
<reference evidence="2" key="1">
    <citation type="journal article" date="2023" name="Mol. Phylogenet. Evol.">
        <title>Genome-scale phylogeny and comparative genomics of the fungal order Sordariales.</title>
        <authorList>
            <person name="Hensen N."/>
            <person name="Bonometti L."/>
            <person name="Westerberg I."/>
            <person name="Brannstrom I.O."/>
            <person name="Guillou S."/>
            <person name="Cros-Aarteil S."/>
            <person name="Calhoun S."/>
            <person name="Haridas S."/>
            <person name="Kuo A."/>
            <person name="Mondo S."/>
            <person name="Pangilinan J."/>
            <person name="Riley R."/>
            <person name="LaButti K."/>
            <person name="Andreopoulos B."/>
            <person name="Lipzen A."/>
            <person name="Chen C."/>
            <person name="Yan M."/>
            <person name="Daum C."/>
            <person name="Ng V."/>
            <person name="Clum A."/>
            <person name="Steindorff A."/>
            <person name="Ohm R.A."/>
            <person name="Martin F."/>
            <person name="Silar P."/>
            <person name="Natvig D.O."/>
            <person name="Lalanne C."/>
            <person name="Gautier V."/>
            <person name="Ament-Velasquez S.L."/>
            <person name="Kruys A."/>
            <person name="Hutchinson M.I."/>
            <person name="Powell A.J."/>
            <person name="Barry K."/>
            <person name="Miller A.N."/>
            <person name="Grigoriev I.V."/>
            <person name="Debuchy R."/>
            <person name="Gladieux P."/>
            <person name="Hiltunen Thoren M."/>
            <person name="Johannesson H."/>
        </authorList>
    </citation>
    <scope>NUCLEOTIDE SEQUENCE</scope>
    <source>
        <strain evidence="2">CBS 958.72</strain>
    </source>
</reference>
<feature type="signal peptide" evidence="1">
    <location>
        <begin position="1"/>
        <end position="21"/>
    </location>
</feature>
<accession>A0AAE0KHH4</accession>
<evidence type="ECO:0000256" key="1">
    <source>
        <dbReference type="SAM" id="SignalP"/>
    </source>
</evidence>
<evidence type="ECO:0000313" key="2">
    <source>
        <dbReference type="EMBL" id="KAK3375905.1"/>
    </source>
</evidence>
<comment type="caution">
    <text evidence="2">The sequence shown here is derived from an EMBL/GenBank/DDBJ whole genome shotgun (WGS) entry which is preliminary data.</text>
</comment>
<feature type="chain" id="PRO_5042044169" description="Secreted protein" evidence="1">
    <location>
        <begin position="22"/>
        <end position="72"/>
    </location>
</feature>
<reference evidence="2" key="2">
    <citation type="submission" date="2023-06" db="EMBL/GenBank/DDBJ databases">
        <authorList>
            <consortium name="Lawrence Berkeley National Laboratory"/>
            <person name="Haridas S."/>
            <person name="Hensen N."/>
            <person name="Bonometti L."/>
            <person name="Westerberg I."/>
            <person name="Brannstrom I.O."/>
            <person name="Guillou S."/>
            <person name="Cros-Aarteil S."/>
            <person name="Calhoun S."/>
            <person name="Kuo A."/>
            <person name="Mondo S."/>
            <person name="Pangilinan J."/>
            <person name="Riley R."/>
            <person name="Labutti K."/>
            <person name="Andreopoulos B."/>
            <person name="Lipzen A."/>
            <person name="Chen C."/>
            <person name="Yanf M."/>
            <person name="Daum C."/>
            <person name="Ng V."/>
            <person name="Clum A."/>
            <person name="Steindorff A."/>
            <person name="Ohm R."/>
            <person name="Martin F."/>
            <person name="Silar P."/>
            <person name="Natvig D."/>
            <person name="Lalanne C."/>
            <person name="Gautier V."/>
            <person name="Ament-Velasquez S.L."/>
            <person name="Kruys A."/>
            <person name="Hutchinson M.I."/>
            <person name="Powell A.J."/>
            <person name="Barry K."/>
            <person name="Miller A.N."/>
            <person name="Grigoriev I.V."/>
            <person name="Debuchy R."/>
            <person name="Gladieux P."/>
            <person name="Thoren M.H."/>
            <person name="Johannesson H."/>
        </authorList>
    </citation>
    <scope>NUCLEOTIDE SEQUENCE</scope>
    <source>
        <strain evidence="2">CBS 958.72</strain>
    </source>
</reference>
<name>A0AAE0KHH4_9PEZI</name>